<protein>
    <submittedName>
        <fullName evidence="1">Heparinase II/III-family protein</fullName>
    </submittedName>
</protein>
<keyword evidence="2" id="KW-1185">Reference proteome</keyword>
<comment type="caution">
    <text evidence="1">The sequence shown here is derived from an EMBL/GenBank/DDBJ whole genome shotgun (WGS) entry which is preliminary data.</text>
</comment>
<sequence length="266" mass="28194">MDPPAKTGVAPTLPAPQSNFSPDIRMASLRGGDWQVFVHFGQKTINHAQEEALTYELVHGKTSISRDAGADTSYSSAKQNEYFIKGVGNNVPLIDGLGQEQWALGEVKGFNPVAGTLEVLHPSYRKDASARRSYKLDANGFSETSRITVTAANATVRRLGVMFNTGCAVQVSDPRAGVASASAAPLGSPGFKHWTGVLKHQAQATWTAKLACASGKNYEMTIAGPGPHTVYRATAPNTPLPATRTALYVETSGVDASFTTSIKAMP</sequence>
<reference evidence="1 2" key="1">
    <citation type="submission" date="2021-11" db="EMBL/GenBank/DDBJ databases">
        <authorList>
            <person name="Liang Q."/>
            <person name="Mou H."/>
            <person name="Liu Z."/>
        </authorList>
    </citation>
    <scope>NUCLEOTIDE SEQUENCE [LARGE SCALE GENOMIC DNA]</scope>
    <source>
        <strain evidence="1 2">CHU3</strain>
    </source>
</reference>
<organism evidence="1 2">
    <name type="scientific">Roseateles oligotrophus</name>
    <dbReference type="NCBI Taxonomy" id="1769250"/>
    <lineage>
        <taxon>Bacteria</taxon>
        <taxon>Pseudomonadati</taxon>
        <taxon>Pseudomonadota</taxon>
        <taxon>Betaproteobacteria</taxon>
        <taxon>Burkholderiales</taxon>
        <taxon>Sphaerotilaceae</taxon>
        <taxon>Roseateles</taxon>
    </lineage>
</organism>
<dbReference type="Proteomes" id="UP001209701">
    <property type="component" value="Unassembled WGS sequence"/>
</dbReference>
<name>A0ABT2YJB3_9BURK</name>
<evidence type="ECO:0000313" key="1">
    <source>
        <dbReference type="EMBL" id="MCV2370159.1"/>
    </source>
</evidence>
<evidence type="ECO:0000313" key="2">
    <source>
        <dbReference type="Proteomes" id="UP001209701"/>
    </source>
</evidence>
<dbReference type="Gene3D" id="2.70.98.70">
    <property type="match status" value="1"/>
</dbReference>
<accession>A0ABT2YJB3</accession>
<proteinExistence type="predicted"/>
<gene>
    <name evidence="1" type="ORF">LNV07_18930</name>
</gene>
<dbReference type="EMBL" id="JAJIRN010000008">
    <property type="protein sequence ID" value="MCV2370159.1"/>
    <property type="molecule type" value="Genomic_DNA"/>
</dbReference>